<sequence length="406" mass="44322">MAVNNKWNTGARALVLSGDLGDGHRQAARALAEACSAGTVPWVEAETVDFLRRIHPNLHPFVRYGFLKGVEKAPGVYGYLYKKTRASQSLSLPFRCLLGMGLQRLAALVNEKQPDVIICTFPLAAAAVSLLKSRTGLRTPLVTVITDHTDHSLWLNPHTDLYLVGSESVSAALRQRGIPATSLCVTGIPVRSCFSEASESDREALKRRLGLNPELPLVMVMGGGCGLLSEETRALIRSSVLRRHVQLTLICGSNDAARFRLEKELDKNPTPNIRITGFVDNIHEWMAAADLLVTKPGGLTTSEAATAGLPMLLYKPIPGQEEDNASVLEKAGIAVIASKERKLRDQLLELVENRAALSAMRAKARQFRSNRPAEQAWDAIMKLQPADQLNRETRQTLAVREAQAGT</sequence>
<dbReference type="InterPro" id="IPR007235">
    <property type="entry name" value="Glyco_trans_28_C"/>
</dbReference>
<dbReference type="STRING" id="162209.IJ22_39630"/>
<dbReference type="Pfam" id="PF04101">
    <property type="entry name" value="Glyco_tran_28_C"/>
    <property type="match status" value="1"/>
</dbReference>
<dbReference type="GO" id="GO:0009247">
    <property type="term" value="P:glycolipid biosynthetic process"/>
    <property type="evidence" value="ECO:0007669"/>
    <property type="project" value="InterPro"/>
</dbReference>
<evidence type="ECO:0000313" key="5">
    <source>
        <dbReference type="EMBL" id="ALS24275.1"/>
    </source>
</evidence>
<accession>A0A0U2VLT7</accession>
<dbReference type="InterPro" id="IPR050519">
    <property type="entry name" value="Glycosyltransf_28_UgtP"/>
</dbReference>
<evidence type="ECO:0000256" key="1">
    <source>
        <dbReference type="ARBA" id="ARBA00004370"/>
    </source>
</evidence>
<reference evidence="6" key="1">
    <citation type="submission" date="2015-12" db="EMBL/GenBank/DDBJ databases">
        <title>Complete genome sequences of two moderately thermophilic Paenibacillus species.</title>
        <authorList>
            <person name="Butler R.III."/>
            <person name="Wang J."/>
            <person name="Stark B.C."/>
            <person name="Pombert J.-F."/>
        </authorList>
    </citation>
    <scope>NUCLEOTIDE SEQUENCE [LARGE SCALE GENOMIC DNA]</scope>
    <source>
        <strain evidence="6">32O-Y</strain>
    </source>
</reference>
<evidence type="ECO:0000313" key="6">
    <source>
        <dbReference type="Proteomes" id="UP000061660"/>
    </source>
</evidence>
<keyword evidence="4 5" id="KW-0808">Transferase</keyword>
<evidence type="ECO:0000256" key="2">
    <source>
        <dbReference type="ARBA" id="ARBA00006962"/>
    </source>
</evidence>
<dbReference type="PATRIC" id="fig|162209.4.peg.4208"/>
<dbReference type="EMBL" id="CP013652">
    <property type="protein sequence ID" value="ALS24275.1"/>
    <property type="molecule type" value="Genomic_DNA"/>
</dbReference>
<dbReference type="GO" id="GO:0016758">
    <property type="term" value="F:hexosyltransferase activity"/>
    <property type="evidence" value="ECO:0007669"/>
    <property type="project" value="InterPro"/>
</dbReference>
<comment type="similarity">
    <text evidence="2">Belongs to the glycosyltransferase 28 family.</text>
</comment>
<evidence type="ECO:0000256" key="3">
    <source>
        <dbReference type="ARBA" id="ARBA00022676"/>
    </source>
</evidence>
<gene>
    <name evidence="5" type="ORF">IJ22_39630</name>
</gene>
<dbReference type="InterPro" id="IPR009695">
    <property type="entry name" value="Diacylglyc_glucosyltr_N"/>
</dbReference>
<dbReference type="SUPFAM" id="SSF53756">
    <property type="entry name" value="UDP-Glycosyltransferase/glycogen phosphorylase"/>
    <property type="match status" value="1"/>
</dbReference>
<dbReference type="Pfam" id="PF06925">
    <property type="entry name" value="MGDG_synth"/>
    <property type="match status" value="1"/>
</dbReference>
<reference evidence="5 6" key="2">
    <citation type="journal article" date="2016" name="Genome Announc.">
        <title>Complete Genome Sequences of Two Interactive Moderate Thermophiles, Paenibacillus napthalenovorans 32O-Y and Paenibacillus sp. 32O-W.</title>
        <authorList>
            <person name="Butler R.R.III."/>
            <person name="Wang J."/>
            <person name="Stark B.C."/>
            <person name="Pombert J.F."/>
        </authorList>
    </citation>
    <scope>NUCLEOTIDE SEQUENCE [LARGE SCALE GENOMIC DNA]</scope>
    <source>
        <strain evidence="5 6">32O-Y</strain>
    </source>
</reference>
<proteinExistence type="inferred from homology"/>
<name>A0A0U2VLT7_9BACL</name>
<dbReference type="PANTHER" id="PTHR43025:SF3">
    <property type="entry name" value="MONOGALACTOSYLDIACYLGLYCEROL SYNTHASE 1, CHLOROPLASTIC"/>
    <property type="match status" value="1"/>
</dbReference>
<dbReference type="Gene3D" id="3.40.50.2000">
    <property type="entry name" value="Glycogen Phosphorylase B"/>
    <property type="match status" value="1"/>
</dbReference>
<dbReference type="KEGG" id="pnp:IJ22_39630"/>
<dbReference type="GO" id="GO:0016020">
    <property type="term" value="C:membrane"/>
    <property type="evidence" value="ECO:0007669"/>
    <property type="project" value="UniProtKB-SubCell"/>
</dbReference>
<protein>
    <submittedName>
        <fullName evidence="5">UDP-N-acetylglucosamine--LPS N-acetylglucosamine transferase</fullName>
    </submittedName>
</protein>
<keyword evidence="6" id="KW-1185">Reference proteome</keyword>
<dbReference type="Proteomes" id="UP000061660">
    <property type="component" value="Chromosome"/>
</dbReference>
<comment type="subcellular location">
    <subcellularLocation>
        <location evidence="1">Membrane</location>
    </subcellularLocation>
</comment>
<keyword evidence="3" id="KW-0328">Glycosyltransferase</keyword>
<dbReference type="OrthoDB" id="9815663at2"/>
<organism evidence="5 6">
    <name type="scientific">Paenibacillus naphthalenovorans</name>
    <dbReference type="NCBI Taxonomy" id="162209"/>
    <lineage>
        <taxon>Bacteria</taxon>
        <taxon>Bacillati</taxon>
        <taxon>Bacillota</taxon>
        <taxon>Bacilli</taxon>
        <taxon>Bacillales</taxon>
        <taxon>Paenibacillaceae</taxon>
        <taxon>Paenibacillus</taxon>
    </lineage>
</organism>
<dbReference type="RefSeq" id="WP_062409987.1">
    <property type="nucleotide sequence ID" value="NZ_CP013652.1"/>
</dbReference>
<dbReference type="AlphaFoldDB" id="A0A0U2VLT7"/>
<evidence type="ECO:0000256" key="4">
    <source>
        <dbReference type="ARBA" id="ARBA00022679"/>
    </source>
</evidence>
<dbReference type="PANTHER" id="PTHR43025">
    <property type="entry name" value="MONOGALACTOSYLDIACYLGLYCEROL SYNTHASE"/>
    <property type="match status" value="1"/>
</dbReference>